<keyword evidence="3" id="KW-1185">Reference proteome</keyword>
<feature type="compositionally biased region" description="Basic and acidic residues" evidence="1">
    <location>
        <begin position="34"/>
        <end position="43"/>
    </location>
</feature>
<accession>B8IT02</accession>
<evidence type="ECO:0000313" key="3">
    <source>
        <dbReference type="Proteomes" id="UP000008207"/>
    </source>
</evidence>
<evidence type="ECO:0000256" key="1">
    <source>
        <dbReference type="SAM" id="MobiDB-lite"/>
    </source>
</evidence>
<protein>
    <submittedName>
        <fullName evidence="2">Uncharacterized protein</fullName>
    </submittedName>
</protein>
<dbReference type="Proteomes" id="UP000008207">
    <property type="component" value="Chromosome"/>
</dbReference>
<feature type="region of interest" description="Disordered" evidence="1">
    <location>
        <begin position="1"/>
        <end position="43"/>
    </location>
</feature>
<reference evidence="2 3" key="1">
    <citation type="submission" date="2009-01" db="EMBL/GenBank/DDBJ databases">
        <title>Complete sequence of chromosome of Methylobacterium nodulans ORS 2060.</title>
        <authorList>
            <consortium name="US DOE Joint Genome Institute"/>
            <person name="Lucas S."/>
            <person name="Copeland A."/>
            <person name="Lapidus A."/>
            <person name="Glavina del Rio T."/>
            <person name="Dalin E."/>
            <person name="Tice H."/>
            <person name="Bruce D."/>
            <person name="Goodwin L."/>
            <person name="Pitluck S."/>
            <person name="Sims D."/>
            <person name="Brettin T."/>
            <person name="Detter J.C."/>
            <person name="Han C."/>
            <person name="Larimer F."/>
            <person name="Land M."/>
            <person name="Hauser L."/>
            <person name="Kyrpides N."/>
            <person name="Ivanova N."/>
            <person name="Marx C.J."/>
            <person name="Richardson P."/>
        </authorList>
    </citation>
    <scope>NUCLEOTIDE SEQUENCE [LARGE SCALE GENOMIC DNA]</scope>
    <source>
        <strain evidence="3">LMG 21967 / CNCM I-2342 / ORS 2060</strain>
    </source>
</reference>
<dbReference type="AlphaFoldDB" id="B8IT02"/>
<name>B8IT02_METNO</name>
<organism evidence="2 3">
    <name type="scientific">Methylobacterium nodulans (strain LMG 21967 / CNCM I-2342 / ORS 2060)</name>
    <dbReference type="NCBI Taxonomy" id="460265"/>
    <lineage>
        <taxon>Bacteria</taxon>
        <taxon>Pseudomonadati</taxon>
        <taxon>Pseudomonadota</taxon>
        <taxon>Alphaproteobacteria</taxon>
        <taxon>Hyphomicrobiales</taxon>
        <taxon>Methylobacteriaceae</taxon>
        <taxon>Methylobacterium</taxon>
    </lineage>
</organism>
<gene>
    <name evidence="2" type="ordered locus">Mnod_0013</name>
</gene>
<dbReference type="HOGENOM" id="CLU_2917354_0_0_5"/>
<sequence>MRALARAWRSRAFQDPQDASRNEAARPVSVTARPIEREQEHRGLTARELIRMAQSARIHRN</sequence>
<proteinExistence type="predicted"/>
<evidence type="ECO:0000313" key="2">
    <source>
        <dbReference type="EMBL" id="ACL55064.1"/>
    </source>
</evidence>
<dbReference type="EMBL" id="CP001349">
    <property type="protein sequence ID" value="ACL55064.1"/>
    <property type="molecule type" value="Genomic_DNA"/>
</dbReference>
<dbReference type="KEGG" id="mno:Mnod_0013"/>